<evidence type="ECO:0000259" key="5">
    <source>
        <dbReference type="Pfam" id="PF00728"/>
    </source>
</evidence>
<name>A0AA42DKY2_9FIRM</name>
<dbReference type="GO" id="GO:0004563">
    <property type="term" value="F:beta-N-acetylhexosaminidase activity"/>
    <property type="evidence" value="ECO:0007669"/>
    <property type="project" value="InterPro"/>
</dbReference>
<protein>
    <submittedName>
        <fullName evidence="7">Family 20 glycosylhydrolase</fullName>
    </submittedName>
</protein>
<proteinExistence type="inferred from homology"/>
<dbReference type="GO" id="GO:0005975">
    <property type="term" value="P:carbohydrate metabolic process"/>
    <property type="evidence" value="ECO:0007669"/>
    <property type="project" value="InterPro"/>
</dbReference>
<accession>A0AA42DKY2</accession>
<keyword evidence="3" id="KW-0326">Glycosidase</keyword>
<comment type="similarity">
    <text evidence="1">Belongs to the glycosyl hydrolase 20 family.</text>
</comment>
<dbReference type="PANTHER" id="PTHR43678">
    <property type="entry name" value="PUTATIVE (AFU_ORTHOLOGUE AFUA_2G00640)-RELATED"/>
    <property type="match status" value="1"/>
</dbReference>
<evidence type="ECO:0000256" key="3">
    <source>
        <dbReference type="ARBA" id="ARBA00023295"/>
    </source>
</evidence>
<evidence type="ECO:0000256" key="1">
    <source>
        <dbReference type="ARBA" id="ARBA00006285"/>
    </source>
</evidence>
<dbReference type="CDD" id="cd06564">
    <property type="entry name" value="GH20_DspB_LnbB-like"/>
    <property type="match status" value="1"/>
</dbReference>
<dbReference type="InterPro" id="IPR015882">
    <property type="entry name" value="HEX_bac_N"/>
</dbReference>
<dbReference type="InterPro" id="IPR017853">
    <property type="entry name" value="GH"/>
</dbReference>
<dbReference type="Proteomes" id="UP001169242">
    <property type="component" value="Unassembled WGS sequence"/>
</dbReference>
<dbReference type="AlphaFoldDB" id="A0AA42DKY2"/>
<dbReference type="Pfam" id="PF00728">
    <property type="entry name" value="Glyco_hydro_20"/>
    <property type="match status" value="1"/>
</dbReference>
<evidence type="ECO:0000313" key="7">
    <source>
        <dbReference type="EMBL" id="MDA3730889.1"/>
    </source>
</evidence>
<dbReference type="PRINTS" id="PR00738">
    <property type="entry name" value="GLHYDRLASE20"/>
</dbReference>
<feature type="domain" description="Glycoside hydrolase family 20 catalytic" evidence="5">
    <location>
        <begin position="229"/>
        <end position="535"/>
    </location>
</feature>
<feature type="active site" description="Proton donor" evidence="4">
    <location>
        <position position="390"/>
    </location>
</feature>
<sequence>MITIKKQLEEVVQNLKVRMIGPNQHKILMPYVPKGFEIEFLGSDYKQIIDDVGNIYAPFIDMKVIVDFKVSYGQEVMWTKGLEVVVPGKYGTPLAINTKPYVIPEVQEWIGLEGKYLITKNSIIRISENVKEKLIVSAQILKQDLNEEIGLDLEIVIGGIVKEGDILLVLSNEDKIIGDEGYNLCINNFVKISACHTRGIFYGTRTLLQMLKRQKGKLEQGMIRDYPRYKKRGFMLDVGRRFSSMDALRTYVKLMAWYKMNDFHIHLNDNEIHIDEANWEKAYSAFRLECDTYQGLTAKDGHYTKRAFGELIDFADKYGIDIVPEIDTPAHCLALTQYNKDLTLGTGKGRDHLNVMKEEAYEFIDKLWNEYLQGDMPVFRCKEVHIGADEYFGSDEVLEHFRAYTDYYLKWIKAKGKTPRLWGNLSSFKGQTPIISEGVTINIWSLDWVDAIEMIEAGYQIINSDDTRLYIVPHANYYRQHLDKENLFNTWEPNMFREAYTIPAGHPQLLGGAFSIWNDMINVPVSEEDIYDRAKEGIQVLAQKLWNNKFSGDYIIFDKICKEVHNCNL</sequence>
<dbReference type="InterPro" id="IPR025705">
    <property type="entry name" value="Beta_hexosaminidase_sua/sub"/>
</dbReference>
<evidence type="ECO:0000256" key="4">
    <source>
        <dbReference type="PIRSR" id="PIRSR625705-1"/>
    </source>
</evidence>
<dbReference type="InterPro" id="IPR015883">
    <property type="entry name" value="Glyco_hydro_20_cat"/>
</dbReference>
<comment type="caution">
    <text evidence="7">The sequence shown here is derived from an EMBL/GenBank/DDBJ whole genome shotgun (WGS) entry which is preliminary data.</text>
</comment>
<organism evidence="7 8">
    <name type="scientific">Holtiella tumoricola</name>
    <dbReference type="NCBI Taxonomy" id="3018743"/>
    <lineage>
        <taxon>Bacteria</taxon>
        <taxon>Bacillati</taxon>
        <taxon>Bacillota</taxon>
        <taxon>Clostridia</taxon>
        <taxon>Lachnospirales</taxon>
        <taxon>Cellulosilyticaceae</taxon>
        <taxon>Holtiella</taxon>
    </lineage>
</organism>
<evidence type="ECO:0000256" key="2">
    <source>
        <dbReference type="ARBA" id="ARBA00022801"/>
    </source>
</evidence>
<evidence type="ECO:0000313" key="8">
    <source>
        <dbReference type="Proteomes" id="UP001169242"/>
    </source>
</evidence>
<reference evidence="7" key="1">
    <citation type="journal article" date="2023" name="Int. J. Syst. Evol. Microbiol.">
        <title>&lt;i&gt;Holtiella tumoricola&lt;/i&gt; gen. nov. sp. nov., isolated from a human clinical sample.</title>
        <authorList>
            <person name="Allen-Vercoe E."/>
            <person name="Daigneault M.C."/>
            <person name="Vancuren S.J."/>
            <person name="Cochrane K."/>
            <person name="O'Neal L.L."/>
            <person name="Sankaranarayanan K."/>
            <person name="Lawson P.A."/>
        </authorList>
    </citation>
    <scope>NUCLEOTIDE SEQUENCE</scope>
    <source>
        <strain evidence="7">CC70A</strain>
    </source>
</reference>
<dbReference type="EMBL" id="JAQIFT010000016">
    <property type="protein sequence ID" value="MDA3730889.1"/>
    <property type="molecule type" value="Genomic_DNA"/>
</dbReference>
<gene>
    <name evidence="7" type="ORF">PBV87_05165</name>
</gene>
<dbReference type="InterPro" id="IPR029018">
    <property type="entry name" value="Hex-like_dom2"/>
</dbReference>
<dbReference type="Pfam" id="PF02838">
    <property type="entry name" value="Glyco_hydro_20b"/>
    <property type="match status" value="1"/>
</dbReference>
<dbReference type="PANTHER" id="PTHR43678:SF1">
    <property type="entry name" value="BETA-N-ACETYLHEXOSAMINIDASE"/>
    <property type="match status" value="1"/>
</dbReference>
<dbReference type="SUPFAM" id="SSF55545">
    <property type="entry name" value="beta-N-acetylhexosaminidase-like domain"/>
    <property type="match status" value="1"/>
</dbReference>
<dbReference type="RefSeq" id="WP_271011384.1">
    <property type="nucleotide sequence ID" value="NZ_JAQIFT010000016.1"/>
</dbReference>
<keyword evidence="2" id="KW-0378">Hydrolase</keyword>
<feature type="domain" description="Beta-hexosaminidase bacterial type N-terminal" evidence="6">
    <location>
        <begin position="100"/>
        <end position="226"/>
    </location>
</feature>
<dbReference type="InterPro" id="IPR052764">
    <property type="entry name" value="GH20_Enzymes"/>
</dbReference>
<evidence type="ECO:0000259" key="6">
    <source>
        <dbReference type="Pfam" id="PF02838"/>
    </source>
</evidence>
<dbReference type="Gene3D" id="3.30.379.10">
    <property type="entry name" value="Chitobiase/beta-hexosaminidase domain 2-like"/>
    <property type="match status" value="1"/>
</dbReference>
<keyword evidence="8" id="KW-1185">Reference proteome</keyword>
<dbReference type="Gene3D" id="3.20.20.80">
    <property type="entry name" value="Glycosidases"/>
    <property type="match status" value="1"/>
</dbReference>
<dbReference type="SUPFAM" id="SSF51445">
    <property type="entry name" value="(Trans)glycosidases"/>
    <property type="match status" value="1"/>
</dbReference>